<evidence type="ECO:0000313" key="2">
    <source>
        <dbReference type="EMBL" id="JAT29362.1"/>
    </source>
</evidence>
<evidence type="ECO:0000256" key="1">
    <source>
        <dbReference type="SAM" id="MobiDB-lite"/>
    </source>
</evidence>
<organism evidence="2">
    <name type="scientific">Graphocephala atropunctata</name>
    <dbReference type="NCBI Taxonomy" id="36148"/>
    <lineage>
        <taxon>Eukaryota</taxon>
        <taxon>Metazoa</taxon>
        <taxon>Ecdysozoa</taxon>
        <taxon>Arthropoda</taxon>
        <taxon>Hexapoda</taxon>
        <taxon>Insecta</taxon>
        <taxon>Pterygota</taxon>
        <taxon>Neoptera</taxon>
        <taxon>Paraneoptera</taxon>
        <taxon>Hemiptera</taxon>
        <taxon>Auchenorrhyncha</taxon>
        <taxon>Membracoidea</taxon>
        <taxon>Cicadellidae</taxon>
        <taxon>Cicadellinae</taxon>
        <taxon>Cicadellini</taxon>
        <taxon>Graphocephala</taxon>
    </lineage>
</organism>
<dbReference type="AlphaFoldDB" id="A0A1B6M0B1"/>
<gene>
    <name evidence="2" type="ORF">g.21410</name>
</gene>
<name>A0A1B6M0B1_9HEMI</name>
<feature type="region of interest" description="Disordered" evidence="1">
    <location>
        <begin position="1"/>
        <end position="25"/>
    </location>
</feature>
<protein>
    <submittedName>
        <fullName evidence="2">Uncharacterized protein</fullName>
    </submittedName>
</protein>
<feature type="region of interest" description="Disordered" evidence="1">
    <location>
        <begin position="497"/>
        <end position="529"/>
    </location>
</feature>
<proteinExistence type="predicted"/>
<sequence length="632" mass="68833">ELYGRGAITNGTTEGVEEDRIPGLESGGGIGMGRIVNVLNEREGVEGAVVHKAEKEDNNRMERSKVGVMNEIPELEERGEVVMDGATKGKEEARIPGLERGRGIRMGGIVNALDGTERVEGAVMARTEKRENTRMERLKGRVRNGIPELYGRGAITNGTTEGVEEDRIPGLESGGGIGMGRIVNVLNEREGVEGAVVHKAEKEDNNRMERSKVGVMNEIPELEERGEVVMDGATKGKEEARIPGLERGRGIRMGGIVNALNGREEVEGDVRHKTEQEKNTRLERSKVGVMNGIPEWDGLGEVMDETTGSREARLSRLAGGASRNGSMEEAGKARMSGLEKDEEDAKEVRMNRAGGTRMVGIEEGRENRMHGRVVEGGFRMAEMEGEVSTMPERGWRETGVNGGEGVEESRISSFQGGDATGTETKGKARMEMMDGGEDRMAWFKGQKETRRNRMKKVGGASITDIEEGRKDRTDGRVVEGGSRIGEIEGELSTKPERGLRETGVNGGEGVEESRISSFQGGDATGTETKGKARMEMMDGGEDRMAWFKGQKETRRNRMKKVGGASITGIEEGREISVDEIEGRGQTISTVMQEREGNDVVRQSGEIVNEEQNRVDLARVGQKGGRGKRSGIM</sequence>
<feature type="region of interest" description="Disordered" evidence="1">
    <location>
        <begin position="316"/>
        <end position="342"/>
    </location>
</feature>
<accession>A0A1B6M0B1</accession>
<feature type="non-terminal residue" evidence="2">
    <location>
        <position position="1"/>
    </location>
</feature>
<reference evidence="2" key="1">
    <citation type="submission" date="2015-11" db="EMBL/GenBank/DDBJ databases">
        <title>De novo transcriptome assembly of four potential Pierce s Disease insect vectors from Arizona vineyards.</title>
        <authorList>
            <person name="Tassone E.E."/>
        </authorList>
    </citation>
    <scope>NUCLEOTIDE SEQUENCE</scope>
</reference>
<feature type="region of interest" description="Disordered" evidence="1">
    <location>
        <begin position="384"/>
        <end position="426"/>
    </location>
</feature>
<dbReference type="EMBL" id="GEBQ01010615">
    <property type="protein sequence ID" value="JAT29362.1"/>
    <property type="molecule type" value="Transcribed_RNA"/>
</dbReference>